<evidence type="ECO:0000256" key="1">
    <source>
        <dbReference type="SAM" id="SignalP"/>
    </source>
</evidence>
<dbReference type="OrthoDB" id="9788332at2"/>
<evidence type="ECO:0000313" key="2">
    <source>
        <dbReference type="EMBL" id="KJH82397.1"/>
    </source>
</evidence>
<proteinExistence type="predicted"/>
<evidence type="ECO:0008006" key="4">
    <source>
        <dbReference type="Google" id="ProtNLM"/>
    </source>
</evidence>
<dbReference type="PATRIC" id="fig|316.101.peg.974"/>
<protein>
    <recommendedName>
        <fullName evidence="4">DUF2141 domain-containing protein</fullName>
    </recommendedName>
</protein>
<feature type="signal peptide" evidence="1">
    <location>
        <begin position="1"/>
        <end position="20"/>
    </location>
</feature>
<comment type="caution">
    <text evidence="2">The sequence shown here is derived from an EMBL/GenBank/DDBJ whole genome shotgun (WGS) entry which is preliminary data.</text>
</comment>
<accession>A0A0D9ANT5</accession>
<dbReference type="EMBL" id="JYHV01000015">
    <property type="protein sequence ID" value="KJH82397.1"/>
    <property type="molecule type" value="Genomic_DNA"/>
</dbReference>
<reference evidence="2 3" key="1">
    <citation type="submission" date="2015-02" db="EMBL/GenBank/DDBJ databases">
        <title>Draft genome sequence of Pseudomonas stutzeri NT0128 isolated from wheat (Triticum turgidum) rhizosphere.</title>
        <authorList>
            <person name="Tovi N."/>
            <person name="Frenk S."/>
            <person name="Hadar Y."/>
            <person name="Minz D."/>
        </authorList>
    </citation>
    <scope>NUCLEOTIDE SEQUENCE [LARGE SCALE GENOMIC DNA]</scope>
    <source>
        <strain evidence="2 3">NT0128</strain>
    </source>
</reference>
<dbReference type="Pfam" id="PF09912">
    <property type="entry name" value="DUF2141"/>
    <property type="match status" value="1"/>
</dbReference>
<dbReference type="AlphaFoldDB" id="A0A0D9ANT5"/>
<dbReference type="Proteomes" id="UP000032487">
    <property type="component" value="Unassembled WGS sequence"/>
</dbReference>
<dbReference type="RefSeq" id="WP_045161959.1">
    <property type="nucleotide sequence ID" value="NZ_JYHV01000015.1"/>
</dbReference>
<organism evidence="2 3">
    <name type="scientific">Stutzerimonas stutzeri</name>
    <name type="common">Pseudomonas stutzeri</name>
    <dbReference type="NCBI Taxonomy" id="316"/>
    <lineage>
        <taxon>Bacteria</taxon>
        <taxon>Pseudomonadati</taxon>
        <taxon>Pseudomonadota</taxon>
        <taxon>Gammaproteobacteria</taxon>
        <taxon>Pseudomonadales</taxon>
        <taxon>Pseudomonadaceae</taxon>
        <taxon>Stutzerimonas</taxon>
    </lineage>
</organism>
<keyword evidence="1" id="KW-0732">Signal</keyword>
<dbReference type="InterPro" id="IPR018673">
    <property type="entry name" value="DUF2141"/>
</dbReference>
<sequence>MTLRAVFLLLAVSASGAAFADGQALTVRLNGIQHDQGAVRVALFSDPKSFRKVDKAFATQEAPAARGTVTLLFEDVPAGQYAIMVYHDENANGELDRRFGMFPTEGYGLSNNPKVMGPPTFEESEFAVSGTAPTELDIDIRY</sequence>
<evidence type="ECO:0000313" key="3">
    <source>
        <dbReference type="Proteomes" id="UP000032487"/>
    </source>
</evidence>
<gene>
    <name evidence="2" type="ORF">UF78_09700</name>
</gene>
<feature type="chain" id="PRO_5002338422" description="DUF2141 domain-containing protein" evidence="1">
    <location>
        <begin position="21"/>
        <end position="142"/>
    </location>
</feature>
<name>A0A0D9ANT5_STUST</name>